<dbReference type="InterPro" id="IPR002213">
    <property type="entry name" value="UDP_glucos_trans"/>
</dbReference>
<keyword evidence="1 4" id="KW-0328">Glycosyltransferase</keyword>
<reference evidence="4 5" key="1">
    <citation type="journal article" date="2018" name="Mol. Biol. Evol.">
        <title>Broad Genomic Sampling Reveals a Smut Pathogenic Ancestry of the Fungal Clade Ustilaginomycotina.</title>
        <authorList>
            <person name="Kijpornyongpan T."/>
            <person name="Mondo S.J."/>
            <person name="Barry K."/>
            <person name="Sandor L."/>
            <person name="Lee J."/>
            <person name="Lipzen A."/>
            <person name="Pangilinan J."/>
            <person name="LaButti K."/>
            <person name="Hainaut M."/>
            <person name="Henrissat B."/>
            <person name="Grigoriev I.V."/>
            <person name="Spatafora J.W."/>
            <person name="Aime M.C."/>
        </authorList>
    </citation>
    <scope>NUCLEOTIDE SEQUENCE [LARGE SCALE GENOMIC DNA]</scope>
    <source>
        <strain evidence="4 5">MCA 4718</strain>
    </source>
</reference>
<dbReference type="SUPFAM" id="SSF53756">
    <property type="entry name" value="UDP-Glycosyltransferase/glycogen phosphorylase"/>
    <property type="match status" value="1"/>
</dbReference>
<dbReference type="EMBL" id="KZ819336">
    <property type="protein sequence ID" value="PWN18542.1"/>
    <property type="molecule type" value="Genomic_DNA"/>
</dbReference>
<dbReference type="PANTHER" id="PTHR48043">
    <property type="entry name" value="EG:EG0003.4 PROTEIN-RELATED"/>
    <property type="match status" value="1"/>
</dbReference>
<proteinExistence type="predicted"/>
<dbReference type="InterPro" id="IPR010610">
    <property type="entry name" value="EryCIII-like_C"/>
</dbReference>
<dbReference type="GeneID" id="37015036"/>
<dbReference type="CDD" id="cd03784">
    <property type="entry name" value="GT1_Gtf-like"/>
    <property type="match status" value="1"/>
</dbReference>
<dbReference type="Proteomes" id="UP000245942">
    <property type="component" value="Unassembled WGS sequence"/>
</dbReference>
<evidence type="ECO:0000256" key="2">
    <source>
        <dbReference type="ARBA" id="ARBA00022679"/>
    </source>
</evidence>
<dbReference type="GO" id="GO:0008194">
    <property type="term" value="F:UDP-glycosyltransferase activity"/>
    <property type="evidence" value="ECO:0007669"/>
    <property type="project" value="InterPro"/>
</dbReference>
<dbReference type="STRING" id="1684307.A0A316TZD4"/>
<dbReference type="GO" id="GO:0016758">
    <property type="term" value="F:hexosyltransferase activity"/>
    <property type="evidence" value="ECO:0007669"/>
    <property type="project" value="UniProtKB-ARBA"/>
</dbReference>
<dbReference type="Pfam" id="PF06722">
    <property type="entry name" value="EryCIII-like_C"/>
    <property type="match status" value="1"/>
</dbReference>
<keyword evidence="2 4" id="KW-0808">Transferase</keyword>
<accession>A0A316TZD4</accession>
<gene>
    <name evidence="4" type="ORF">BCV69DRAFT_285164</name>
</gene>
<protein>
    <submittedName>
        <fullName evidence="4">Mannosyltransferase-like protein</fullName>
    </submittedName>
</protein>
<dbReference type="PANTHER" id="PTHR48043:SF151">
    <property type="entry name" value="GLYCOSYLTRANSFERASE FAMILY 1 PROTEIN"/>
    <property type="match status" value="1"/>
</dbReference>
<dbReference type="AlphaFoldDB" id="A0A316TZD4"/>
<evidence type="ECO:0000313" key="4">
    <source>
        <dbReference type="EMBL" id="PWN18542.1"/>
    </source>
</evidence>
<evidence type="ECO:0000259" key="3">
    <source>
        <dbReference type="Pfam" id="PF06722"/>
    </source>
</evidence>
<organism evidence="4 5">
    <name type="scientific">Pseudomicrostroma glucosiphilum</name>
    <dbReference type="NCBI Taxonomy" id="1684307"/>
    <lineage>
        <taxon>Eukaryota</taxon>
        <taxon>Fungi</taxon>
        <taxon>Dikarya</taxon>
        <taxon>Basidiomycota</taxon>
        <taxon>Ustilaginomycotina</taxon>
        <taxon>Exobasidiomycetes</taxon>
        <taxon>Microstromatales</taxon>
        <taxon>Microstromatales incertae sedis</taxon>
        <taxon>Pseudomicrostroma</taxon>
    </lineage>
</organism>
<dbReference type="Gene3D" id="3.40.50.2000">
    <property type="entry name" value="Glycogen Phosphorylase B"/>
    <property type="match status" value="2"/>
</dbReference>
<sequence>MHFAFLTIPSAGEFNVQLASAGELIELGHRVTFLSGESFRKHIGRFQDRVRETICEEKAASIHFVSLGSRHSVEDFTPTVQQRIHEMRQPPGEVLSLQTCIEVAMVDTEELASTAAKIANVVSDLDPDLIIVDVLSPAMITGIRMTGRKFLLTIPCSPGMTARTGLFEPHPMAGDRRGSWPTLIESTYIRTRSLVYCALRPDMRAKRALLKDTLGLKSFGLTSDLSLLPPYWEDPNCLGGVHFNTFALTDCLQQPDSIVFVGAGVNEEPPSCGLQLETAEQMFLGQALADGCDVVYINMGSMFIWTSGEFQAITSALQDVYHATNCKTRFIFKVNKPEVDKCFLPFLETGKIPSFIHLTTWIDSQQFVYRHPALKAFVHHGGGNSFNEAVYFAVPQLVLSQWIDTHEYASLTERFGLGLRSAEPPTIHRADVRDKLLELLAPARWEQFKSNSCLWSLRSRLGGGPRAAAQFIECHALNIAREKRRDIKSGLLGYSFPGHIMKDIDRKLHYPSQAEVPLTVVTN</sequence>
<feature type="domain" description="Erythromycin biosynthesis protein CIII-like C-terminal" evidence="3">
    <location>
        <begin position="349"/>
        <end position="423"/>
    </location>
</feature>
<dbReference type="RefSeq" id="XP_025345702.1">
    <property type="nucleotide sequence ID" value="XM_025493302.1"/>
</dbReference>
<evidence type="ECO:0000256" key="1">
    <source>
        <dbReference type="ARBA" id="ARBA00022676"/>
    </source>
</evidence>
<name>A0A316TZD4_9BASI</name>
<dbReference type="OrthoDB" id="5835829at2759"/>
<evidence type="ECO:0000313" key="5">
    <source>
        <dbReference type="Proteomes" id="UP000245942"/>
    </source>
</evidence>
<keyword evidence="5" id="KW-1185">Reference proteome</keyword>
<dbReference type="InterPro" id="IPR050271">
    <property type="entry name" value="UDP-glycosyltransferase"/>
</dbReference>